<evidence type="ECO:0000259" key="6">
    <source>
        <dbReference type="Pfam" id="PF25267"/>
    </source>
</evidence>
<dbReference type="KEGG" id="dqu:106741643"/>
<dbReference type="Pfam" id="PF25267">
    <property type="entry name" value="TANGO6_N"/>
    <property type="match status" value="1"/>
</dbReference>
<dbReference type="Gene3D" id="1.25.10.10">
    <property type="entry name" value="Leucine-rich Repeat Variant"/>
    <property type="match status" value="1"/>
</dbReference>
<dbReference type="GeneID" id="106741643"/>
<feature type="domain" description="RNA polymerase II assembly factor Rtp1 C-terminal" evidence="3">
    <location>
        <begin position="935"/>
        <end position="963"/>
    </location>
</feature>
<dbReference type="InterPro" id="IPR000357">
    <property type="entry name" value="HEAT"/>
</dbReference>
<dbReference type="Pfam" id="PF10363">
    <property type="entry name" value="RTP1_C1"/>
    <property type="match status" value="1"/>
</dbReference>
<comment type="similarity">
    <text evidence="1">Belongs to the Tango6 family.</text>
</comment>
<accession>A0A6P3WTE8</accession>
<dbReference type="InterPro" id="IPR057407">
    <property type="entry name" value="HEAT_TANGO6"/>
</dbReference>
<keyword evidence="7" id="KW-1185">Reference proteome</keyword>
<feature type="domain" description="RNA polymerase II assembly factor Rtp1 C-terminal" evidence="4">
    <location>
        <begin position="662"/>
        <end position="776"/>
    </location>
</feature>
<dbReference type="InterPro" id="IPR039600">
    <property type="entry name" value="TANGO6/Rtp1"/>
</dbReference>
<dbReference type="Pfam" id="PF23565">
    <property type="entry name" value="ARM_TANGO6"/>
    <property type="match status" value="1"/>
</dbReference>
<feature type="domain" description="TANGO6 N-terminal" evidence="6">
    <location>
        <begin position="79"/>
        <end position="249"/>
    </location>
</feature>
<reference evidence="8" key="1">
    <citation type="submission" date="2025-08" db="UniProtKB">
        <authorList>
            <consortium name="RefSeq"/>
        </authorList>
    </citation>
    <scope>IDENTIFICATION</scope>
</reference>
<dbReference type="GO" id="GO:0009306">
    <property type="term" value="P:protein secretion"/>
    <property type="evidence" value="ECO:0007669"/>
    <property type="project" value="TreeGrafter"/>
</dbReference>
<protein>
    <submittedName>
        <fullName evidence="8">Transport and Golgi organization protein 6 homolog isoform X1</fullName>
    </submittedName>
</protein>
<dbReference type="InterPro" id="IPR011989">
    <property type="entry name" value="ARM-like"/>
</dbReference>
<dbReference type="InterPro" id="IPR019414">
    <property type="entry name" value="Rtp1_C2"/>
</dbReference>
<gene>
    <name evidence="8" type="primary">LOC106741643</name>
</gene>
<dbReference type="Proteomes" id="UP000515204">
    <property type="component" value="Unplaced"/>
</dbReference>
<keyword evidence="2" id="KW-0677">Repeat</keyword>
<evidence type="ECO:0000259" key="4">
    <source>
        <dbReference type="Pfam" id="PF10363"/>
    </source>
</evidence>
<dbReference type="InterPro" id="IPR019451">
    <property type="entry name" value="Rtp1_C1"/>
</dbReference>
<dbReference type="OrthoDB" id="39591at2759"/>
<dbReference type="InterPro" id="IPR057347">
    <property type="entry name" value="TANGO6_N"/>
</dbReference>
<name>A0A6P3WTE8_DINQU</name>
<dbReference type="Pfam" id="PF10304">
    <property type="entry name" value="RTP1_C2"/>
    <property type="match status" value="1"/>
</dbReference>
<dbReference type="InterPro" id="IPR016024">
    <property type="entry name" value="ARM-type_fold"/>
</dbReference>
<proteinExistence type="inferred from homology"/>
<feature type="domain" description="TANGO6 HEAT repeat" evidence="5">
    <location>
        <begin position="259"/>
        <end position="482"/>
    </location>
</feature>
<dbReference type="Pfam" id="PF02985">
    <property type="entry name" value="HEAT"/>
    <property type="match status" value="1"/>
</dbReference>
<organism evidence="7 8">
    <name type="scientific">Dinoponera quadriceps</name>
    <name type="common">South American ant</name>
    <dbReference type="NCBI Taxonomy" id="609295"/>
    <lineage>
        <taxon>Eukaryota</taxon>
        <taxon>Metazoa</taxon>
        <taxon>Ecdysozoa</taxon>
        <taxon>Arthropoda</taxon>
        <taxon>Hexapoda</taxon>
        <taxon>Insecta</taxon>
        <taxon>Pterygota</taxon>
        <taxon>Neoptera</taxon>
        <taxon>Endopterygota</taxon>
        <taxon>Hymenoptera</taxon>
        <taxon>Apocrita</taxon>
        <taxon>Aculeata</taxon>
        <taxon>Formicoidea</taxon>
        <taxon>Formicidae</taxon>
        <taxon>Ponerinae</taxon>
        <taxon>Ponerini</taxon>
        <taxon>Dinoponera</taxon>
    </lineage>
</organism>
<dbReference type="AlphaFoldDB" id="A0A6P3WTE8"/>
<evidence type="ECO:0000259" key="5">
    <source>
        <dbReference type="Pfam" id="PF23565"/>
    </source>
</evidence>
<evidence type="ECO:0000256" key="2">
    <source>
        <dbReference type="ARBA" id="ARBA00022737"/>
    </source>
</evidence>
<sequence>MCMKTTLYKILSTLTSSDDDRSESFDDKLARKLYETETLITDEMNIKVEDESVRKKYLETLVSVLNNIIKANVTDDIETFSVKQIQSVKIAVGITVSIGIIPCLEQGVGIDMAKLCPRAVKIPQEDLSCMQRYERLKYTTIALTDLFHDNILRPTILLYLGAILAALLQLSFAPLTKPNIESGQTSNTKNCDQAQFRVTVKRYQYLVGQQKEFYIRLISLLSGCPQYKCIQELMVIHGQQKTPKWLRTCTRNILISKVTQPGGVLSLINAICGNELDIGENWPMLDLVSKLLATPHGKNSDEYYRLVCPQILDLLSSDKINHGSTIANCCIVALYNRNPSACHKYIIEAMCTPLTTAEPFVSRSEKETERCITTLAKCFLAEDAKFKHPPSKLILHVATPLFCLYNQARRSPCVLKKHLQQLLLKILEDETKREELYSAFLGYRTSAGFGDYVTSEFGPTGGIEITGLSEDLEYTELADTVHDLVCIAKNLSPGVFTYVLSFLSNINQTDRIEQREILETEDDRMKHVDMQIAACVLLQQLADMSTVREAQAKKPQWLLSFIKSLFTKYTDAKRLGEMEESECELLYLSLMLVKTSVEEEAELQIDLFKDFSMFLKQHVNSRMPKQLKSLINDVVGCVETYGESSKKYYQDLSVNPTESDKFDKAVRDLADPLIPVQANGLMTLRKLIESQDPCTVARRGIVLSLLQTNLKHEDSYIYLASINGLCALATAFPQEVIETLVPEYIDMPNRITGTEVTIETRVKLGEMLVKTTRALGMQKSVCSLFICTDQMAGASSSHVCIVLIGLCKSINTPNQEPSMFCRVVTNANAIIEAKHFAGDMGVVHKNLLVNGFLCAVRDKEPLVRASALSCLGELCKVLGFRLGNVLSEIVYCIAIIVKSDKAPECRRAAVLVATLLFRGLGKDTLTSLGGELINLYRGLKHLRDEDNDPVLQLHAQLALEEIDLIVQDFLSKPSKLEKQIFVLDRPL</sequence>
<dbReference type="PANTHER" id="PTHR20959">
    <property type="entry name" value="TRANSPORT AND GOLGI ORGANIZATION PROTEIN 6 FAMILY MEMBER"/>
    <property type="match status" value="1"/>
</dbReference>
<dbReference type="PANTHER" id="PTHR20959:SF1">
    <property type="entry name" value="TRANSPORT AND GOLGI ORGANIZATION PROTEIN 6 HOMOLOG"/>
    <property type="match status" value="1"/>
</dbReference>
<dbReference type="RefSeq" id="XP_014469340.1">
    <property type="nucleotide sequence ID" value="XM_014613854.1"/>
</dbReference>
<evidence type="ECO:0000259" key="3">
    <source>
        <dbReference type="Pfam" id="PF10304"/>
    </source>
</evidence>
<dbReference type="CTD" id="79613"/>
<evidence type="ECO:0000313" key="8">
    <source>
        <dbReference type="RefSeq" id="XP_014469340.1"/>
    </source>
</evidence>
<dbReference type="SUPFAM" id="SSF48371">
    <property type="entry name" value="ARM repeat"/>
    <property type="match status" value="1"/>
</dbReference>
<evidence type="ECO:0000313" key="7">
    <source>
        <dbReference type="Proteomes" id="UP000515204"/>
    </source>
</evidence>
<evidence type="ECO:0000256" key="1">
    <source>
        <dbReference type="ARBA" id="ARBA00005724"/>
    </source>
</evidence>